<dbReference type="Proteomes" id="UP001286313">
    <property type="component" value="Unassembled WGS sequence"/>
</dbReference>
<feature type="region of interest" description="Disordered" evidence="3">
    <location>
        <begin position="199"/>
        <end position="254"/>
    </location>
</feature>
<dbReference type="PROSITE" id="PS50102">
    <property type="entry name" value="RRM"/>
    <property type="match status" value="1"/>
</dbReference>
<organism evidence="5 6">
    <name type="scientific">Petrolisthes cinctipes</name>
    <name type="common">Flat porcelain crab</name>
    <dbReference type="NCBI Taxonomy" id="88211"/>
    <lineage>
        <taxon>Eukaryota</taxon>
        <taxon>Metazoa</taxon>
        <taxon>Ecdysozoa</taxon>
        <taxon>Arthropoda</taxon>
        <taxon>Crustacea</taxon>
        <taxon>Multicrustacea</taxon>
        <taxon>Malacostraca</taxon>
        <taxon>Eumalacostraca</taxon>
        <taxon>Eucarida</taxon>
        <taxon>Decapoda</taxon>
        <taxon>Pleocyemata</taxon>
        <taxon>Anomura</taxon>
        <taxon>Galatheoidea</taxon>
        <taxon>Porcellanidae</taxon>
        <taxon>Petrolisthes</taxon>
    </lineage>
</organism>
<dbReference type="InterPro" id="IPR012677">
    <property type="entry name" value="Nucleotide-bd_a/b_plait_sf"/>
</dbReference>
<evidence type="ECO:0000256" key="3">
    <source>
        <dbReference type="SAM" id="MobiDB-lite"/>
    </source>
</evidence>
<feature type="domain" description="RRM" evidence="4">
    <location>
        <begin position="66"/>
        <end position="139"/>
    </location>
</feature>
<feature type="compositionally biased region" description="Gly residues" evidence="3">
    <location>
        <begin position="199"/>
        <end position="235"/>
    </location>
</feature>
<dbReference type="GO" id="GO:0003723">
    <property type="term" value="F:RNA binding"/>
    <property type="evidence" value="ECO:0007669"/>
    <property type="project" value="UniProtKB-UniRule"/>
</dbReference>
<protein>
    <recommendedName>
        <fullName evidence="4">RRM domain-containing protein</fullName>
    </recommendedName>
</protein>
<dbReference type="SUPFAM" id="SSF54928">
    <property type="entry name" value="RNA-binding domain, RBD"/>
    <property type="match status" value="1"/>
</dbReference>
<evidence type="ECO:0000313" key="5">
    <source>
        <dbReference type="EMBL" id="KAK3879284.1"/>
    </source>
</evidence>
<proteinExistence type="predicted"/>
<evidence type="ECO:0000313" key="6">
    <source>
        <dbReference type="Proteomes" id="UP001286313"/>
    </source>
</evidence>
<reference evidence="5" key="1">
    <citation type="submission" date="2023-10" db="EMBL/GenBank/DDBJ databases">
        <title>Genome assemblies of two species of porcelain crab, Petrolisthes cinctipes and Petrolisthes manimaculis (Anomura: Porcellanidae).</title>
        <authorList>
            <person name="Angst P."/>
        </authorList>
    </citation>
    <scope>NUCLEOTIDE SEQUENCE</scope>
    <source>
        <strain evidence="5">PB745_01</strain>
        <tissue evidence="5">Gill</tissue>
    </source>
</reference>
<keyword evidence="1 2" id="KW-0694">RNA-binding</keyword>
<dbReference type="InterPro" id="IPR035979">
    <property type="entry name" value="RBD_domain_sf"/>
</dbReference>
<feature type="region of interest" description="Disordered" evidence="3">
    <location>
        <begin position="137"/>
        <end position="159"/>
    </location>
</feature>
<dbReference type="Gene3D" id="3.30.70.330">
    <property type="match status" value="1"/>
</dbReference>
<dbReference type="PANTHER" id="PTHR15481:SF0">
    <property type="entry name" value="LD23870P-RELATED"/>
    <property type="match status" value="1"/>
</dbReference>
<name>A0AAE1FRM2_PETCI</name>
<dbReference type="GO" id="GO:0000398">
    <property type="term" value="P:mRNA splicing, via spliceosome"/>
    <property type="evidence" value="ECO:0007669"/>
    <property type="project" value="TreeGrafter"/>
</dbReference>
<feature type="compositionally biased region" description="Basic and acidic residues" evidence="3">
    <location>
        <begin position="279"/>
        <end position="294"/>
    </location>
</feature>
<dbReference type="GO" id="GO:0005654">
    <property type="term" value="C:nucleoplasm"/>
    <property type="evidence" value="ECO:0007669"/>
    <property type="project" value="TreeGrafter"/>
</dbReference>
<feature type="compositionally biased region" description="Gly residues" evidence="3">
    <location>
        <begin position="244"/>
        <end position="253"/>
    </location>
</feature>
<dbReference type="SMART" id="SM00360">
    <property type="entry name" value="RRM"/>
    <property type="match status" value="1"/>
</dbReference>
<evidence type="ECO:0000256" key="2">
    <source>
        <dbReference type="PROSITE-ProRule" id="PRU00176"/>
    </source>
</evidence>
<dbReference type="GO" id="GO:0005737">
    <property type="term" value="C:cytoplasm"/>
    <property type="evidence" value="ECO:0007669"/>
    <property type="project" value="TreeGrafter"/>
</dbReference>
<dbReference type="AlphaFoldDB" id="A0AAE1FRM2"/>
<feature type="compositionally biased region" description="Gly residues" evidence="3">
    <location>
        <begin position="149"/>
        <end position="159"/>
    </location>
</feature>
<dbReference type="Pfam" id="PF00076">
    <property type="entry name" value="RRM_1"/>
    <property type="match status" value="1"/>
</dbReference>
<dbReference type="InterPro" id="IPR000504">
    <property type="entry name" value="RRM_dom"/>
</dbReference>
<gene>
    <name evidence="5" type="ORF">Pcinc_016114</name>
</gene>
<feature type="region of interest" description="Disordered" evidence="3">
    <location>
        <begin position="268"/>
        <end position="398"/>
    </location>
</feature>
<keyword evidence="6" id="KW-1185">Reference proteome</keyword>
<evidence type="ECO:0000259" key="4">
    <source>
        <dbReference type="PROSITE" id="PS50102"/>
    </source>
</evidence>
<evidence type="ECO:0000256" key="1">
    <source>
        <dbReference type="ARBA" id="ARBA00022884"/>
    </source>
</evidence>
<sequence length="398" mass="43543">MFGASTLSFVLSGFHRAGSGTVLPRVGENPYGTTSPRILATLRRKETPFAPYNMESNLSEDKTQNTRVFLESLPKDIRKDQVDKAFSRYGKIAKVYLIYDPPGSGFVEYFDARDAEYAANQMDGADFMGSRVSARVTKGGIPRGRGRGRGFGNRGGRGGGGGGGGYYSSSYSGSQGYYPRGGGSYRGGFSRGGFRGSDRGGYGGRGGYSRGGGYTRGGGSFSRGGSYARGGGYSRGSGYSRGYSRGGYSGGSGNYDNYYDKYDKSYEKPAENGYSRYPSGDKYKSHYSDEKYDKYVNYSGSRREEYQRSRSPVSHSPDRYRSASPGYQRTRSRSPIGGGYGSSSRYYSTTTPPPPSREVIRTSRSRDTRDYSPDRAYSRKEYTSSSYGGRRSPVDGHY</sequence>
<dbReference type="EMBL" id="JAWQEG010001465">
    <property type="protein sequence ID" value="KAK3879284.1"/>
    <property type="molecule type" value="Genomic_DNA"/>
</dbReference>
<dbReference type="GO" id="GO:0061574">
    <property type="term" value="C:ASAP complex"/>
    <property type="evidence" value="ECO:0007669"/>
    <property type="project" value="TreeGrafter"/>
</dbReference>
<feature type="compositionally biased region" description="Basic and acidic residues" evidence="3">
    <location>
        <begin position="358"/>
        <end position="382"/>
    </location>
</feature>
<comment type="caution">
    <text evidence="5">The sequence shown here is derived from an EMBL/GenBank/DDBJ whole genome shotgun (WGS) entry which is preliminary data.</text>
</comment>
<dbReference type="PANTHER" id="PTHR15481">
    <property type="entry name" value="RIBONUCLEIC ACID BINDING PROTEIN S1"/>
    <property type="match status" value="1"/>
</dbReference>
<accession>A0AAE1FRM2</accession>